<name>A0A2A4SXM7_9DELT</name>
<proteinExistence type="predicted"/>
<protein>
    <recommendedName>
        <fullName evidence="3">AAA+ ATPase domain-containing protein</fullName>
    </recommendedName>
</protein>
<dbReference type="Gene3D" id="3.40.50.300">
    <property type="entry name" value="P-loop containing nucleotide triphosphate hydrolases"/>
    <property type="match status" value="1"/>
</dbReference>
<dbReference type="AlphaFoldDB" id="A0A2A4SXM7"/>
<dbReference type="Proteomes" id="UP000218113">
    <property type="component" value="Unassembled WGS sequence"/>
</dbReference>
<dbReference type="EMBL" id="NVSR01000104">
    <property type="protein sequence ID" value="PCI26018.1"/>
    <property type="molecule type" value="Genomic_DNA"/>
</dbReference>
<organism evidence="1 2">
    <name type="scientific">SAR324 cluster bacterium</name>
    <dbReference type="NCBI Taxonomy" id="2024889"/>
    <lineage>
        <taxon>Bacteria</taxon>
        <taxon>Deltaproteobacteria</taxon>
        <taxon>SAR324 cluster</taxon>
    </lineage>
</organism>
<dbReference type="InterPro" id="IPR027417">
    <property type="entry name" value="P-loop_NTPase"/>
</dbReference>
<evidence type="ECO:0008006" key="3">
    <source>
        <dbReference type="Google" id="ProtNLM"/>
    </source>
</evidence>
<comment type="caution">
    <text evidence="1">The sequence shown here is derived from an EMBL/GenBank/DDBJ whole genome shotgun (WGS) entry which is preliminary data.</text>
</comment>
<evidence type="ECO:0000313" key="1">
    <source>
        <dbReference type="EMBL" id="PCI26018.1"/>
    </source>
</evidence>
<evidence type="ECO:0000313" key="2">
    <source>
        <dbReference type="Proteomes" id="UP000218113"/>
    </source>
</evidence>
<accession>A0A2A4SXM7</accession>
<sequence>MSKPSDYFEKICLRPKFTRNLLKRLYQKRTINLFGAAGTGKKRLVADLKGNPLSNLKIVTIRFEGYSKDYEGFFQNLCQAADIEPHEKIKGINHIFEKLAAKHERVIFILDDFERFLKPIQDPGYLDFHNQLNALRGIQKLSILLVTQEPIGKRMVEIAGKRYESIIASEEVRLPPLSQDVIEKEIERISLNKNIQFMERAKIAIYIDQKPCPYERLKYYMSYLNDDQGLCGEDLNSMLEKLDGQF</sequence>
<dbReference type="SUPFAM" id="SSF52540">
    <property type="entry name" value="P-loop containing nucleoside triphosphate hydrolases"/>
    <property type="match status" value="1"/>
</dbReference>
<reference evidence="2" key="1">
    <citation type="submission" date="2017-08" db="EMBL/GenBank/DDBJ databases">
        <title>A dynamic microbial community with high functional redundancy inhabits the cold, oxic subseafloor aquifer.</title>
        <authorList>
            <person name="Tully B.J."/>
            <person name="Wheat C.G."/>
            <person name="Glazer B.T."/>
            <person name="Huber J.A."/>
        </authorList>
    </citation>
    <scope>NUCLEOTIDE SEQUENCE [LARGE SCALE GENOMIC DNA]</scope>
</reference>
<gene>
    <name evidence="1" type="ORF">COB67_10415</name>
</gene>